<accession>A0A174I8L5</accession>
<gene>
    <name evidence="1" type="ORF">ERS852394_03137</name>
</gene>
<dbReference type="AlphaFoldDB" id="A0A174I8L5"/>
<proteinExistence type="predicted"/>
<evidence type="ECO:0000313" key="1">
    <source>
        <dbReference type="EMBL" id="CUO83463.1"/>
    </source>
</evidence>
<sequence length="152" mass="17514">MSCFLAVPAEAKSVEKDTYRVCKNDIFIDYDQLNCKKIVTEVKDDGSFTAADLGEWLEEQDIYDISVIKDDENTGYKKMFYERNPEKEASDEFYDSEDTSYIDFQGLVYEGDVIRSTDSFQETVTEVSFDGSFYTETEMTGLYVDGKTTRIK</sequence>
<evidence type="ECO:0000313" key="2">
    <source>
        <dbReference type="Proteomes" id="UP000095409"/>
    </source>
</evidence>
<dbReference type="RefSeq" id="WP_055066696.1">
    <property type="nucleotide sequence ID" value="NZ_CYZD01000032.1"/>
</dbReference>
<name>A0A174I8L5_9FIRM</name>
<protein>
    <submittedName>
        <fullName evidence="1">Uncharacterized protein</fullName>
    </submittedName>
</protein>
<reference evidence="1 2" key="1">
    <citation type="submission" date="2015-09" db="EMBL/GenBank/DDBJ databases">
        <authorList>
            <consortium name="Pathogen Informatics"/>
        </authorList>
    </citation>
    <scope>NUCLEOTIDE SEQUENCE [LARGE SCALE GENOMIC DNA]</scope>
    <source>
        <strain evidence="1 2">2789STDY5608837</strain>
    </source>
</reference>
<dbReference type="Proteomes" id="UP000095409">
    <property type="component" value="Unassembled WGS sequence"/>
</dbReference>
<organism evidence="1 2">
    <name type="scientific">Blautia obeum</name>
    <dbReference type="NCBI Taxonomy" id="40520"/>
    <lineage>
        <taxon>Bacteria</taxon>
        <taxon>Bacillati</taxon>
        <taxon>Bacillota</taxon>
        <taxon>Clostridia</taxon>
        <taxon>Lachnospirales</taxon>
        <taxon>Lachnospiraceae</taxon>
        <taxon>Blautia</taxon>
    </lineage>
</organism>
<dbReference type="EMBL" id="CYZD01000032">
    <property type="protein sequence ID" value="CUO83463.1"/>
    <property type="molecule type" value="Genomic_DNA"/>
</dbReference>